<evidence type="ECO:0000313" key="5">
    <source>
        <dbReference type="EMBL" id="EQC34765.1"/>
    </source>
</evidence>
<reference evidence="5 6" key="1">
    <citation type="submission" date="2012-04" db="EMBL/GenBank/DDBJ databases">
        <title>The Genome Sequence of Saprolegnia declina VS20.</title>
        <authorList>
            <consortium name="The Broad Institute Genome Sequencing Platform"/>
            <person name="Russ C."/>
            <person name="Nusbaum C."/>
            <person name="Tyler B."/>
            <person name="van West P."/>
            <person name="Dieguez-Uribeondo J."/>
            <person name="de Bruijn I."/>
            <person name="Tripathy S."/>
            <person name="Jiang R."/>
            <person name="Young S.K."/>
            <person name="Zeng Q."/>
            <person name="Gargeya S."/>
            <person name="Fitzgerald M."/>
            <person name="Haas B."/>
            <person name="Abouelleil A."/>
            <person name="Alvarado L."/>
            <person name="Arachchi H.M."/>
            <person name="Berlin A."/>
            <person name="Chapman S.B."/>
            <person name="Goldberg J."/>
            <person name="Griggs A."/>
            <person name="Gujja S."/>
            <person name="Hansen M."/>
            <person name="Howarth C."/>
            <person name="Imamovic A."/>
            <person name="Larimer J."/>
            <person name="McCowen C."/>
            <person name="Montmayeur A."/>
            <person name="Murphy C."/>
            <person name="Neiman D."/>
            <person name="Pearson M."/>
            <person name="Priest M."/>
            <person name="Roberts A."/>
            <person name="Saif S."/>
            <person name="Shea T."/>
            <person name="Sisk P."/>
            <person name="Sykes S."/>
            <person name="Wortman J."/>
            <person name="Nusbaum C."/>
            <person name="Birren B."/>
        </authorList>
    </citation>
    <scope>NUCLEOTIDE SEQUENCE [LARGE SCALE GENOMIC DNA]</scope>
    <source>
        <strain evidence="5 6">VS20</strain>
    </source>
</reference>
<accession>T0QLS3</accession>
<dbReference type="InParanoid" id="T0QLS3"/>
<evidence type="ECO:0000256" key="2">
    <source>
        <dbReference type="ARBA" id="ARBA00023136"/>
    </source>
</evidence>
<keyword evidence="3" id="KW-0325">Glycoprotein</keyword>
<dbReference type="OrthoDB" id="121721at2759"/>
<sequence>MYIDYIRVWQDTSTGSKMSYGAHHSGKDLHADLSLIDGKGPLHWGINYKGTCFPIANGYKGGFLCDRDSQNPKCDEPRQDWQAPTAMMEPFEYQMDAISANWDVSYEAYTTFYKYQLEWYDEIAVTPAAKCNVTHRGD</sequence>
<dbReference type="EMBL" id="JH767153">
    <property type="protein sequence ID" value="EQC34765.1"/>
    <property type="molecule type" value="Genomic_DNA"/>
</dbReference>
<dbReference type="RefSeq" id="XP_008611637.1">
    <property type="nucleotide sequence ID" value="XM_008613415.1"/>
</dbReference>
<proteinExistence type="predicted"/>
<dbReference type="PANTHER" id="PTHR31361:SF1">
    <property type="entry name" value="BETA-GLUCAN SYNTHESIS-ASSOCIATED PROTEIN KRE6-RELATED"/>
    <property type="match status" value="1"/>
</dbReference>
<dbReference type="Proteomes" id="UP000030762">
    <property type="component" value="Unassembled WGS sequence"/>
</dbReference>
<dbReference type="AlphaFoldDB" id="T0QLS3"/>
<gene>
    <name evidence="5" type="ORF">SDRG_07573</name>
</gene>
<keyword evidence="4" id="KW-0961">Cell wall biogenesis/degradation</keyword>
<keyword evidence="6" id="KW-1185">Reference proteome</keyword>
<keyword evidence="2" id="KW-0472">Membrane</keyword>
<evidence type="ECO:0000256" key="4">
    <source>
        <dbReference type="ARBA" id="ARBA00023316"/>
    </source>
</evidence>
<dbReference type="VEuPathDB" id="FungiDB:SDRG_07573"/>
<name>T0QLS3_SAPDV</name>
<dbReference type="GO" id="GO:0006078">
    <property type="term" value="P:(1-&gt;6)-beta-D-glucan biosynthetic process"/>
    <property type="evidence" value="ECO:0007669"/>
    <property type="project" value="TreeGrafter"/>
</dbReference>
<evidence type="ECO:0000313" key="6">
    <source>
        <dbReference type="Proteomes" id="UP000030762"/>
    </source>
</evidence>
<dbReference type="GO" id="GO:0005886">
    <property type="term" value="C:plasma membrane"/>
    <property type="evidence" value="ECO:0007669"/>
    <property type="project" value="TreeGrafter"/>
</dbReference>
<dbReference type="GeneID" id="19948300"/>
<dbReference type="GO" id="GO:0071555">
    <property type="term" value="P:cell wall organization"/>
    <property type="evidence" value="ECO:0007669"/>
    <property type="project" value="UniProtKB-KW"/>
</dbReference>
<dbReference type="GO" id="GO:0015926">
    <property type="term" value="F:glucosidase activity"/>
    <property type="evidence" value="ECO:0007669"/>
    <property type="project" value="TreeGrafter"/>
</dbReference>
<dbReference type="PANTHER" id="PTHR31361">
    <property type="entry name" value="BETA-GLUCAN SYNTHESIS-ASSOCIATED PROTEIN KRE6-RELATED"/>
    <property type="match status" value="1"/>
</dbReference>
<dbReference type="InterPro" id="IPR005629">
    <property type="entry name" value="Skn1/Kre6/Sbg1"/>
</dbReference>
<protein>
    <submittedName>
        <fullName evidence="5">Uncharacterized protein</fullName>
    </submittedName>
</protein>
<dbReference type="GO" id="GO:0005789">
    <property type="term" value="C:endoplasmic reticulum membrane"/>
    <property type="evidence" value="ECO:0007669"/>
    <property type="project" value="TreeGrafter"/>
</dbReference>
<comment type="subcellular location">
    <subcellularLocation>
        <location evidence="1">Membrane</location>
    </subcellularLocation>
</comment>
<organism evidence="5 6">
    <name type="scientific">Saprolegnia diclina (strain VS20)</name>
    <dbReference type="NCBI Taxonomy" id="1156394"/>
    <lineage>
        <taxon>Eukaryota</taxon>
        <taxon>Sar</taxon>
        <taxon>Stramenopiles</taxon>
        <taxon>Oomycota</taxon>
        <taxon>Saprolegniomycetes</taxon>
        <taxon>Saprolegniales</taxon>
        <taxon>Saprolegniaceae</taxon>
        <taxon>Saprolegnia</taxon>
    </lineage>
</organism>
<evidence type="ECO:0000256" key="1">
    <source>
        <dbReference type="ARBA" id="ARBA00004370"/>
    </source>
</evidence>
<evidence type="ECO:0000256" key="3">
    <source>
        <dbReference type="ARBA" id="ARBA00023180"/>
    </source>
</evidence>